<evidence type="ECO:0000256" key="1">
    <source>
        <dbReference type="SAM" id="Phobius"/>
    </source>
</evidence>
<proteinExistence type="predicted"/>
<keyword evidence="1" id="KW-1133">Transmembrane helix</keyword>
<dbReference type="RefSeq" id="WP_269426964.1">
    <property type="nucleotide sequence ID" value="NZ_JAPWGM010000002.1"/>
</dbReference>
<accession>A0ABT4L7I9</accession>
<sequence>MQPNKLYNIASVIFLILACFVFSYSGYYLLGIQTIDLFLALAAMAYISAFVAVMKDKKSVISWLLLIFNSILLIFIIYFLTHYKIKV</sequence>
<comment type="caution">
    <text evidence="2">The sequence shown here is derived from an EMBL/GenBank/DDBJ whole genome shotgun (WGS) entry which is preliminary data.</text>
</comment>
<gene>
    <name evidence="2" type="ORF">O0955_07720</name>
</gene>
<organism evidence="2 3">
    <name type="scientific">Pedobacter punctiformis</name>
    <dbReference type="NCBI Taxonomy" id="3004097"/>
    <lineage>
        <taxon>Bacteria</taxon>
        <taxon>Pseudomonadati</taxon>
        <taxon>Bacteroidota</taxon>
        <taxon>Sphingobacteriia</taxon>
        <taxon>Sphingobacteriales</taxon>
        <taxon>Sphingobacteriaceae</taxon>
        <taxon>Pedobacter</taxon>
    </lineage>
</organism>
<evidence type="ECO:0000313" key="2">
    <source>
        <dbReference type="EMBL" id="MCZ4243892.1"/>
    </source>
</evidence>
<reference evidence="2" key="1">
    <citation type="submission" date="2022-12" db="EMBL/GenBank/DDBJ databases">
        <title>Genome sequence of HCMS5-2.</title>
        <authorList>
            <person name="Woo H."/>
        </authorList>
    </citation>
    <scope>NUCLEOTIDE SEQUENCE</scope>
    <source>
        <strain evidence="2">HCMS5-2</strain>
    </source>
</reference>
<dbReference type="Proteomes" id="UP001144347">
    <property type="component" value="Unassembled WGS sequence"/>
</dbReference>
<dbReference type="PROSITE" id="PS51257">
    <property type="entry name" value="PROKAR_LIPOPROTEIN"/>
    <property type="match status" value="1"/>
</dbReference>
<feature type="transmembrane region" description="Helical" evidence="1">
    <location>
        <begin position="37"/>
        <end position="54"/>
    </location>
</feature>
<feature type="transmembrane region" description="Helical" evidence="1">
    <location>
        <begin position="6"/>
        <end position="30"/>
    </location>
</feature>
<protein>
    <submittedName>
        <fullName evidence="2">Uncharacterized protein</fullName>
    </submittedName>
</protein>
<keyword evidence="1" id="KW-0472">Membrane</keyword>
<keyword evidence="3" id="KW-1185">Reference proteome</keyword>
<evidence type="ECO:0000313" key="3">
    <source>
        <dbReference type="Proteomes" id="UP001144347"/>
    </source>
</evidence>
<dbReference type="EMBL" id="JAPWGM010000002">
    <property type="protein sequence ID" value="MCZ4243892.1"/>
    <property type="molecule type" value="Genomic_DNA"/>
</dbReference>
<keyword evidence="1" id="KW-0812">Transmembrane</keyword>
<feature type="transmembrane region" description="Helical" evidence="1">
    <location>
        <begin position="60"/>
        <end position="81"/>
    </location>
</feature>
<name>A0ABT4L7I9_9SPHI</name>